<evidence type="ECO:0000313" key="11">
    <source>
        <dbReference type="Proteomes" id="UP001156702"/>
    </source>
</evidence>
<proteinExistence type="inferred from homology"/>
<keyword evidence="6" id="KW-0406">Ion transport</keyword>
<evidence type="ECO:0000256" key="9">
    <source>
        <dbReference type="SAM" id="Phobius"/>
    </source>
</evidence>
<evidence type="ECO:0000256" key="3">
    <source>
        <dbReference type="ARBA" id="ARBA00022475"/>
    </source>
</evidence>
<evidence type="ECO:0000256" key="6">
    <source>
        <dbReference type="ARBA" id="ARBA00023065"/>
    </source>
</evidence>
<keyword evidence="3" id="KW-1003">Cell membrane</keyword>
<dbReference type="PANTHER" id="PTHR33281">
    <property type="entry name" value="UPF0187 PROTEIN YNEE"/>
    <property type="match status" value="1"/>
</dbReference>
<comment type="caution">
    <text evidence="10">The sequence shown here is derived from an EMBL/GenBank/DDBJ whole genome shotgun (WGS) entry which is preliminary data.</text>
</comment>
<evidence type="ECO:0000256" key="1">
    <source>
        <dbReference type="ARBA" id="ARBA00004651"/>
    </source>
</evidence>
<dbReference type="PANTHER" id="PTHR33281:SF19">
    <property type="entry name" value="VOLTAGE-DEPENDENT ANION CHANNEL-FORMING PROTEIN YNEE"/>
    <property type="match status" value="1"/>
</dbReference>
<evidence type="ECO:0000256" key="2">
    <source>
        <dbReference type="ARBA" id="ARBA00022448"/>
    </source>
</evidence>
<keyword evidence="5 9" id="KW-1133">Transmembrane helix</keyword>
<dbReference type="InterPro" id="IPR044669">
    <property type="entry name" value="YneE/VCCN1/2-like"/>
</dbReference>
<feature type="transmembrane region" description="Helical" evidence="9">
    <location>
        <begin position="37"/>
        <end position="55"/>
    </location>
</feature>
<evidence type="ECO:0000256" key="7">
    <source>
        <dbReference type="ARBA" id="ARBA00023136"/>
    </source>
</evidence>
<comment type="subcellular location">
    <subcellularLocation>
        <location evidence="1">Cell membrane</location>
        <topology evidence="1">Multi-pass membrane protein</topology>
    </subcellularLocation>
</comment>
<keyword evidence="11" id="KW-1185">Reference proteome</keyword>
<sequence>MHAAALSHLADTPMILRSKPSFKDIIFAINGSILPRIAWHLVAMTVLSVIAIFAAREHPGIFARISAIPFTLTGIALSVFMSFRNNACYARWWEGRVLWGELIIACRSFARQTAALGDDDRRFLLHRLCAFTAGLVARLRGEDEPAAIRRWHDTDVDAQSPNPTNDVLDGIGRHCLALVREHRIGEIHYSVLEGQLAALAKVQGGCERIALTPVPFAYSLLLHRTALVFCLMLPFALAGSLDWWTLLPVLLVAYTFFGLEALGHQLEDPFGLDPNALPLEAMQRTVEREMLSVLGHADLPEPILPRDNVLR</sequence>
<evidence type="ECO:0000256" key="8">
    <source>
        <dbReference type="ARBA" id="ARBA00034708"/>
    </source>
</evidence>
<evidence type="ECO:0000256" key="5">
    <source>
        <dbReference type="ARBA" id="ARBA00022989"/>
    </source>
</evidence>
<dbReference type="Proteomes" id="UP001156702">
    <property type="component" value="Unassembled WGS sequence"/>
</dbReference>
<dbReference type="EMBL" id="BSOP01000011">
    <property type="protein sequence ID" value="GLR50140.1"/>
    <property type="molecule type" value="Genomic_DNA"/>
</dbReference>
<gene>
    <name evidence="10" type="ORF">GCM10007923_13450</name>
</gene>
<keyword evidence="2" id="KW-0813">Transport</keyword>
<comment type="similarity">
    <text evidence="8">Belongs to the anion channel-forming bestrophin (TC 1.A.46) family.</text>
</comment>
<accession>A0ABQ5ZBF0</accession>
<reference evidence="11" key="1">
    <citation type="journal article" date="2019" name="Int. J. Syst. Evol. Microbiol.">
        <title>The Global Catalogue of Microorganisms (GCM) 10K type strain sequencing project: providing services to taxonomists for standard genome sequencing and annotation.</title>
        <authorList>
            <consortium name="The Broad Institute Genomics Platform"/>
            <consortium name="The Broad Institute Genome Sequencing Center for Infectious Disease"/>
            <person name="Wu L."/>
            <person name="Ma J."/>
        </authorList>
    </citation>
    <scope>NUCLEOTIDE SEQUENCE [LARGE SCALE GENOMIC DNA]</scope>
    <source>
        <strain evidence="11">NBRC 102122</strain>
    </source>
</reference>
<name>A0ABQ5ZBF0_9HYPH</name>
<evidence type="ECO:0000256" key="4">
    <source>
        <dbReference type="ARBA" id="ARBA00022692"/>
    </source>
</evidence>
<keyword evidence="7 9" id="KW-0472">Membrane</keyword>
<evidence type="ECO:0000313" key="10">
    <source>
        <dbReference type="EMBL" id="GLR50140.1"/>
    </source>
</evidence>
<feature type="transmembrane region" description="Helical" evidence="9">
    <location>
        <begin position="61"/>
        <end position="83"/>
    </location>
</feature>
<keyword evidence="4 9" id="KW-0812">Transmembrane</keyword>
<protein>
    <submittedName>
        <fullName evidence="10">Membrane protein</fullName>
    </submittedName>
</protein>
<organism evidence="10 11">
    <name type="scientific">Shinella yambaruensis</name>
    <dbReference type="NCBI Taxonomy" id="415996"/>
    <lineage>
        <taxon>Bacteria</taxon>
        <taxon>Pseudomonadati</taxon>
        <taxon>Pseudomonadota</taxon>
        <taxon>Alphaproteobacteria</taxon>
        <taxon>Hyphomicrobiales</taxon>
        <taxon>Rhizobiaceae</taxon>
        <taxon>Shinella</taxon>
    </lineage>
</organism>
<feature type="transmembrane region" description="Helical" evidence="9">
    <location>
        <begin position="216"/>
        <end position="237"/>
    </location>
</feature>
<dbReference type="Pfam" id="PF25539">
    <property type="entry name" value="Bestrophin_2"/>
    <property type="match status" value="1"/>
</dbReference>